<dbReference type="GO" id="GO:0016593">
    <property type="term" value="C:Cdc73/Paf1 complex"/>
    <property type="evidence" value="ECO:0007669"/>
    <property type="project" value="TreeGrafter"/>
</dbReference>
<name>A0A8J4YYY7_CHIOP</name>
<dbReference type="GO" id="GO:0006368">
    <property type="term" value="P:transcription elongation by RNA polymerase II"/>
    <property type="evidence" value="ECO:0007669"/>
    <property type="project" value="TreeGrafter"/>
</dbReference>
<comment type="caution">
    <text evidence="3">The sequence shown here is derived from an EMBL/GenBank/DDBJ whole genome shotgun (WGS) entry which is preliminary data.</text>
</comment>
<dbReference type="EMBL" id="JACEEZ010000091">
    <property type="protein sequence ID" value="KAG0730544.1"/>
    <property type="molecule type" value="Genomic_DNA"/>
</dbReference>
<sequence length="140" mass="15944">MSGCIEIPLRDSDEVIELDLAQLPEGEEVLGILTNEKVPLNYWVDLAVEYYKQKNEDDFVRILESSRTDANSIYRESEKDQNHLLGRAYFCLLEGDKMEQADAQFNFVLNQSANNIPSLLGKACIAFNKKVSSLYILEGY</sequence>
<evidence type="ECO:0000256" key="1">
    <source>
        <dbReference type="ARBA" id="ARBA00022737"/>
    </source>
</evidence>
<keyword evidence="4" id="KW-1185">Reference proteome</keyword>
<evidence type="ECO:0000256" key="2">
    <source>
        <dbReference type="ARBA" id="ARBA00022803"/>
    </source>
</evidence>
<keyword evidence="1" id="KW-0677">Repeat</keyword>
<dbReference type="OrthoDB" id="343875at2759"/>
<gene>
    <name evidence="3" type="primary">ctr9_2</name>
    <name evidence="3" type="ORF">GWK47_028015</name>
</gene>
<proteinExistence type="predicted"/>
<dbReference type="GO" id="GO:0000993">
    <property type="term" value="F:RNA polymerase II complex binding"/>
    <property type="evidence" value="ECO:0007669"/>
    <property type="project" value="TreeGrafter"/>
</dbReference>
<organism evidence="3 4">
    <name type="scientific">Chionoecetes opilio</name>
    <name type="common">Atlantic snow crab</name>
    <name type="synonym">Cancer opilio</name>
    <dbReference type="NCBI Taxonomy" id="41210"/>
    <lineage>
        <taxon>Eukaryota</taxon>
        <taxon>Metazoa</taxon>
        <taxon>Ecdysozoa</taxon>
        <taxon>Arthropoda</taxon>
        <taxon>Crustacea</taxon>
        <taxon>Multicrustacea</taxon>
        <taxon>Malacostraca</taxon>
        <taxon>Eumalacostraca</taxon>
        <taxon>Eucarida</taxon>
        <taxon>Decapoda</taxon>
        <taxon>Pleocyemata</taxon>
        <taxon>Brachyura</taxon>
        <taxon>Eubrachyura</taxon>
        <taxon>Majoidea</taxon>
        <taxon>Majidae</taxon>
        <taxon>Chionoecetes</taxon>
    </lineage>
</organism>
<dbReference type="GO" id="GO:0006355">
    <property type="term" value="P:regulation of DNA-templated transcription"/>
    <property type="evidence" value="ECO:0007669"/>
    <property type="project" value="InterPro"/>
</dbReference>
<dbReference type="InterPro" id="IPR031101">
    <property type="entry name" value="Ctr9"/>
</dbReference>
<dbReference type="AlphaFoldDB" id="A0A8J4YYY7"/>
<keyword evidence="2" id="KW-0802">TPR repeat</keyword>
<reference evidence="3" key="1">
    <citation type="submission" date="2020-07" db="EMBL/GenBank/DDBJ databases">
        <title>The High-quality genome of the commercially important snow crab, Chionoecetes opilio.</title>
        <authorList>
            <person name="Jeong J.-H."/>
            <person name="Ryu S."/>
        </authorList>
    </citation>
    <scope>NUCLEOTIDE SEQUENCE</scope>
    <source>
        <strain evidence="3">MADBK_172401_WGS</strain>
        <tissue evidence="3">Digestive gland</tissue>
    </source>
</reference>
<dbReference type="PANTHER" id="PTHR14027:SF2">
    <property type="entry name" value="RNA POLYMERASE-ASSOCIATED PROTEIN CTR9 HOMOLOG"/>
    <property type="match status" value="1"/>
</dbReference>
<evidence type="ECO:0000313" key="3">
    <source>
        <dbReference type="EMBL" id="KAG0730544.1"/>
    </source>
</evidence>
<accession>A0A8J4YYY7</accession>
<protein>
    <submittedName>
        <fullName evidence="3">RNA polymerase-associated protein CTR9</fullName>
    </submittedName>
</protein>
<dbReference type="Proteomes" id="UP000770661">
    <property type="component" value="Unassembled WGS sequence"/>
</dbReference>
<evidence type="ECO:0000313" key="4">
    <source>
        <dbReference type="Proteomes" id="UP000770661"/>
    </source>
</evidence>
<dbReference type="PANTHER" id="PTHR14027">
    <property type="entry name" value="RNA POLYMERASE-ASSOCIATED PROTEIN CTR9"/>
    <property type="match status" value="1"/>
</dbReference>